<feature type="domain" description="Polysaccharide chain length determinant N-terminal" evidence="17">
    <location>
        <begin position="26"/>
        <end position="118"/>
    </location>
</feature>
<evidence type="ECO:0000256" key="10">
    <source>
        <dbReference type="ARBA" id="ARBA00022777"/>
    </source>
</evidence>
<dbReference type="Pfam" id="PF02706">
    <property type="entry name" value="Wzz"/>
    <property type="match status" value="1"/>
</dbReference>
<evidence type="ECO:0000259" key="19">
    <source>
        <dbReference type="Pfam" id="PF13807"/>
    </source>
</evidence>
<dbReference type="Pfam" id="PF13807">
    <property type="entry name" value="GNVR"/>
    <property type="match status" value="1"/>
</dbReference>
<protein>
    <recommendedName>
        <fullName evidence="4">non-specific protein-tyrosine kinase</fullName>
        <ecNumber evidence="4">2.7.10.2</ecNumber>
    </recommendedName>
</protein>
<dbReference type="InterPro" id="IPR032807">
    <property type="entry name" value="GNVR"/>
</dbReference>
<dbReference type="InterPro" id="IPR027417">
    <property type="entry name" value="P-loop_NTPase"/>
</dbReference>
<evidence type="ECO:0000259" key="17">
    <source>
        <dbReference type="Pfam" id="PF02706"/>
    </source>
</evidence>
<evidence type="ECO:0000259" key="18">
    <source>
        <dbReference type="Pfam" id="PF13614"/>
    </source>
</evidence>
<dbReference type="NCBIfam" id="TIGR01007">
    <property type="entry name" value="eps_fam"/>
    <property type="match status" value="1"/>
</dbReference>
<evidence type="ECO:0000256" key="6">
    <source>
        <dbReference type="ARBA" id="ARBA00022519"/>
    </source>
</evidence>
<keyword evidence="14" id="KW-0829">Tyrosine-protein kinase</keyword>
<dbReference type="EC" id="2.7.10.2" evidence="4"/>
<evidence type="ECO:0000256" key="1">
    <source>
        <dbReference type="ARBA" id="ARBA00004429"/>
    </source>
</evidence>
<keyword evidence="8 16" id="KW-0812">Transmembrane</keyword>
<name>A0ABT1TCM9_9GAMM</name>
<evidence type="ECO:0000256" key="14">
    <source>
        <dbReference type="ARBA" id="ARBA00023137"/>
    </source>
</evidence>
<evidence type="ECO:0000256" key="13">
    <source>
        <dbReference type="ARBA" id="ARBA00023136"/>
    </source>
</evidence>
<dbReference type="SUPFAM" id="SSF52540">
    <property type="entry name" value="P-loop containing nucleoside triphosphate hydrolases"/>
    <property type="match status" value="1"/>
</dbReference>
<evidence type="ECO:0000256" key="3">
    <source>
        <dbReference type="ARBA" id="ARBA00008883"/>
    </source>
</evidence>
<dbReference type="Gene3D" id="3.40.50.300">
    <property type="entry name" value="P-loop containing nucleotide triphosphate hydrolases"/>
    <property type="match status" value="1"/>
</dbReference>
<keyword evidence="12 16" id="KW-1133">Transmembrane helix</keyword>
<feature type="transmembrane region" description="Helical" evidence="16">
    <location>
        <begin position="40"/>
        <end position="58"/>
    </location>
</feature>
<dbReference type="GO" id="GO:0004715">
    <property type="term" value="F:non-membrane spanning protein tyrosine kinase activity"/>
    <property type="evidence" value="ECO:0007669"/>
    <property type="project" value="UniProtKB-EC"/>
</dbReference>
<evidence type="ECO:0000256" key="7">
    <source>
        <dbReference type="ARBA" id="ARBA00022679"/>
    </source>
</evidence>
<sequence length="791" mass="87628">MTHTHNEATPALPPLNMSRLEEHGVSIRDYLDLLIESKKILLISLLLVMSVTCLYLLLAPRTYKADALLRIDKNKALLAATLRGDANTTPTEAENPRAQREVEILRSRSVLGKVVEDLNLMVEYAPRYFPVIGETLARKHDKHEGIARAWWGFERWAWGGEKLKIDRFEVPDRYLDKEFTLVALADERFQLRGPKDQILAEGPVGETVIADIGELKPVLLQVAELAAHPGTEFELTRKTSLAAIETLHKAFSVREVSKDTDILSVELKGRDPEQLAQSVNNIASIYVNATVNWESAEASQKLGFLESQLPLVKDNLEKAEAALSAYRQQHGAVDISAEAEILLKQAAEMETLGIQLRQKYEEQNQRLESAHPDMVATNAQIKRVDRKLAALEKRIKDLPKTQQNMVSLSRDVQVNTELYTSLLNSAQEQRIAAAGSLGKSRIVDFAVVPEKPYWPKPGLLLAIAGLLGLSFGSALVFLRHSLQRHDNYPALLEYQVGLPLYAAIPHSKKQRRLARLIDQGKDRDTGVLVSHDPLDISVESLRGLRTTLEATLASDESQVIMVTSPAPGMGKSFISTNLAALLASIKKRVLVIDADMRNGRLHETFATHKQPGLSDLLSGKAGLGEVIVTLPDLGIDLIPRGAMVLNPAELLVLGELAETLEQLKSFYNHIVIDSPPILGATDAAIMGKHADASFLVVKEGRYTAQEMEVSFRRLRQVGVKPSGFIINDMKEGSSYYPYYGYAYQRSDLQQKNPPAWLAGLQAMGGWLHKAEDGEYLPDIDETEATDDSVRA</sequence>
<comment type="caution">
    <text evidence="20">The sequence shown here is derived from an EMBL/GenBank/DDBJ whole genome shotgun (WGS) entry which is preliminary data.</text>
</comment>
<accession>A0ABT1TCM9</accession>
<evidence type="ECO:0000256" key="15">
    <source>
        <dbReference type="ARBA" id="ARBA00051245"/>
    </source>
</evidence>
<keyword evidence="13 16" id="KW-0472">Membrane</keyword>
<dbReference type="Pfam" id="PF13614">
    <property type="entry name" value="AAA_31"/>
    <property type="match status" value="1"/>
</dbReference>
<dbReference type="InterPro" id="IPR003856">
    <property type="entry name" value="LPS_length_determ_N"/>
</dbReference>
<keyword evidence="7 20" id="KW-0808">Transferase</keyword>
<evidence type="ECO:0000313" key="20">
    <source>
        <dbReference type="EMBL" id="MCQ8103170.1"/>
    </source>
</evidence>
<reference evidence="20 21" key="1">
    <citation type="submission" date="2022-07" db="EMBL/GenBank/DDBJ databases">
        <title>Methylomonas rivi sp. nov., Methylomonas rosea sp. nov., Methylomonas aureus sp. nov. and Methylomonas subterranea sp. nov., four novel methanotrophs isolated from a freshwater creek and the deep terrestrial subsurface.</title>
        <authorList>
            <person name="Abin C."/>
            <person name="Sankaranarayanan K."/>
            <person name="Garner C."/>
            <person name="Sindelar R."/>
            <person name="Kotary K."/>
            <person name="Garner R."/>
            <person name="Barclay S."/>
            <person name="Lawson P."/>
            <person name="Krumholz L."/>
        </authorList>
    </citation>
    <scope>NUCLEOTIDE SEQUENCE [LARGE SCALE GENOMIC DNA]</scope>
    <source>
        <strain evidence="20 21">SURF-2</strain>
    </source>
</reference>
<evidence type="ECO:0000256" key="5">
    <source>
        <dbReference type="ARBA" id="ARBA00022475"/>
    </source>
</evidence>
<comment type="subcellular location">
    <subcellularLocation>
        <location evidence="1">Cell inner membrane</location>
        <topology evidence="1">Multi-pass membrane protein</topology>
    </subcellularLocation>
</comment>
<keyword evidence="9" id="KW-0547">Nucleotide-binding</keyword>
<gene>
    <name evidence="20" type="ORF">NP590_03535</name>
</gene>
<dbReference type="Pfam" id="PF23607">
    <property type="entry name" value="WZC_N"/>
    <property type="match status" value="1"/>
</dbReference>
<dbReference type="CDD" id="cd05387">
    <property type="entry name" value="BY-kinase"/>
    <property type="match status" value="1"/>
</dbReference>
<evidence type="ECO:0000313" key="21">
    <source>
        <dbReference type="Proteomes" id="UP001524499"/>
    </source>
</evidence>
<dbReference type="PANTHER" id="PTHR32309">
    <property type="entry name" value="TYROSINE-PROTEIN KINASE"/>
    <property type="match status" value="1"/>
</dbReference>
<evidence type="ECO:0000256" key="16">
    <source>
        <dbReference type="SAM" id="Phobius"/>
    </source>
</evidence>
<keyword evidence="10" id="KW-0418">Kinase</keyword>
<keyword evidence="11" id="KW-0067">ATP-binding</keyword>
<dbReference type="InterPro" id="IPR025669">
    <property type="entry name" value="AAA_dom"/>
</dbReference>
<dbReference type="Proteomes" id="UP001524499">
    <property type="component" value="Unassembled WGS sequence"/>
</dbReference>
<dbReference type="InterPro" id="IPR050445">
    <property type="entry name" value="Bact_polysacc_biosynth/exp"/>
</dbReference>
<keyword evidence="6" id="KW-0997">Cell inner membrane</keyword>
<dbReference type="EMBL" id="JANIBJ010000004">
    <property type="protein sequence ID" value="MCQ8103170.1"/>
    <property type="molecule type" value="Genomic_DNA"/>
</dbReference>
<organism evidence="20 21">
    <name type="scientific">Methylomonas subterranea</name>
    <dbReference type="NCBI Taxonomy" id="2952225"/>
    <lineage>
        <taxon>Bacteria</taxon>
        <taxon>Pseudomonadati</taxon>
        <taxon>Pseudomonadota</taxon>
        <taxon>Gammaproteobacteria</taxon>
        <taxon>Methylococcales</taxon>
        <taxon>Methylococcaceae</taxon>
        <taxon>Methylomonas</taxon>
    </lineage>
</organism>
<evidence type="ECO:0000256" key="9">
    <source>
        <dbReference type="ARBA" id="ARBA00022741"/>
    </source>
</evidence>
<dbReference type="InterPro" id="IPR005702">
    <property type="entry name" value="Wzc-like_C"/>
</dbReference>
<keyword evidence="5" id="KW-1003">Cell membrane</keyword>
<comment type="similarity">
    <text evidence="2">Belongs to the CpsD/CapB family.</text>
</comment>
<feature type="domain" description="Tyrosine-protein kinase G-rich" evidence="19">
    <location>
        <begin position="400"/>
        <end position="480"/>
    </location>
</feature>
<keyword evidence="21" id="KW-1185">Reference proteome</keyword>
<evidence type="ECO:0000256" key="4">
    <source>
        <dbReference type="ARBA" id="ARBA00011903"/>
    </source>
</evidence>
<proteinExistence type="inferred from homology"/>
<evidence type="ECO:0000256" key="8">
    <source>
        <dbReference type="ARBA" id="ARBA00022692"/>
    </source>
</evidence>
<dbReference type="PANTHER" id="PTHR32309:SF13">
    <property type="entry name" value="FERRIC ENTEROBACTIN TRANSPORT PROTEIN FEPE"/>
    <property type="match status" value="1"/>
</dbReference>
<dbReference type="RefSeq" id="WP_256600841.1">
    <property type="nucleotide sequence ID" value="NZ_JANIBJ010000004.1"/>
</dbReference>
<comment type="catalytic activity">
    <reaction evidence="15">
        <text>L-tyrosyl-[protein] + ATP = O-phospho-L-tyrosyl-[protein] + ADP + H(+)</text>
        <dbReference type="Rhea" id="RHEA:10596"/>
        <dbReference type="Rhea" id="RHEA-COMP:10136"/>
        <dbReference type="Rhea" id="RHEA-COMP:20101"/>
        <dbReference type="ChEBI" id="CHEBI:15378"/>
        <dbReference type="ChEBI" id="CHEBI:30616"/>
        <dbReference type="ChEBI" id="CHEBI:46858"/>
        <dbReference type="ChEBI" id="CHEBI:61978"/>
        <dbReference type="ChEBI" id="CHEBI:456216"/>
        <dbReference type="EC" id="2.7.10.2"/>
    </reaction>
</comment>
<feature type="domain" description="AAA" evidence="18">
    <location>
        <begin position="558"/>
        <end position="704"/>
    </location>
</feature>
<evidence type="ECO:0000256" key="2">
    <source>
        <dbReference type="ARBA" id="ARBA00007316"/>
    </source>
</evidence>
<evidence type="ECO:0000256" key="12">
    <source>
        <dbReference type="ARBA" id="ARBA00022989"/>
    </source>
</evidence>
<comment type="similarity">
    <text evidence="3">Belongs to the etk/wzc family.</text>
</comment>
<evidence type="ECO:0000256" key="11">
    <source>
        <dbReference type="ARBA" id="ARBA00022840"/>
    </source>
</evidence>